<dbReference type="Pfam" id="PF00361">
    <property type="entry name" value="Proton_antipo_M"/>
    <property type="match status" value="2"/>
</dbReference>
<evidence type="ECO:0000256" key="5">
    <source>
        <dbReference type="ARBA" id="ARBA00022692"/>
    </source>
</evidence>
<dbReference type="InterPro" id="IPR003918">
    <property type="entry name" value="NADH_UbQ_OxRdtase"/>
</dbReference>
<feature type="transmembrane region" description="Helical" evidence="9">
    <location>
        <begin position="635"/>
        <end position="656"/>
    </location>
</feature>
<feature type="transmembrane region" description="Helical" evidence="9">
    <location>
        <begin position="836"/>
        <end position="860"/>
    </location>
</feature>
<comment type="function">
    <text evidence="1">NDH-1 shuttles electrons from NADH, via FMN and iron-sulfur (Fe-S) centers, to quinones in the respiratory chain. The immediate electron acceptor for the enzyme in this species is believed to be ubiquinone. Couples the redox reaction to proton translocation (for every two electrons transferred, four hydrogen ions are translocated across the cytoplasmic membrane), and thus conserves the redox energy in a proton gradient.</text>
</comment>
<accession>A0ABT7FCP5</accession>
<name>A0ABT7FCP5_9RHOB</name>
<feature type="transmembrane region" description="Helical" evidence="9">
    <location>
        <begin position="668"/>
        <end position="692"/>
    </location>
</feature>
<dbReference type="PANTHER" id="PTHR42703:SF1">
    <property type="entry name" value="NA(+)_H(+) ANTIPORTER SUBUNIT D1"/>
    <property type="match status" value="1"/>
</dbReference>
<sequence length="1029" mass="107588">MSALHLHPLGIYLFGLGGGFLLPILYQVGKRWLHAGFVVAMLGMTLCAVVPALSVLQSGETIEITTAGALPPVSINLRFGPWEAAVSASATLAAAMLAISFWQTIRTKYVPLLLFLIATMGVNGLIQTRDLFNLFVFLEILSVGTYGLLALSTSRAGVQAAFKYITATMVASALVLLGAVLLYKATGHLNIDLLIEAAPPLAAPIAGTALAMVLAGFLIEMKPYPAGGWGLDVYETAPPPLAAFLSVVGSAGLIFALGKLLPLYDQALGLLTVGAALTFLASNLAGLRQQNVFRLLGYSSIGQMALLLIALAVLTDIGANEVAPYVLFGLFVNHLLAKAGLFCLAGALRARRVDQPLSLAAKPALALLLGVFVVAIAGLPPFPGFWAKWELILQLAEAQRPVLIGVILIGSLFEAAYLFRWFFRALGPAEKSESEEADDALTLQDVLPPVGFAIFLAIGGAAGAMASGALTISTVLPLLAGAALLLAEPLPGRIKAVAMLAIVAAGSLLLPRPEGIAGLFGPVLLAGGLVIAFAGMAWPGPRRGHYPWVAVLLLSIQSLLAAPTGLAFYTAWEFVTLASAFLIARREAARGEALRFLIFSLAAAFCLMAGFAMIAADAGTRSIYAIIALGSGDGLGVALLVTGFLIKAAAIGVHVWQPGAYAEATDDVTALLSAVVSKAAIFGLLLTGYLVLRSQMEVEFGRTLAWIGMATTIAGALLALRQAETKRLLAYSSMSQLGYIVTAIGLMGHLGWVTALYLVASHMLVKGILFLAVAGVAHRTGSSLLADAGGLLRAMPVTAAMVAVALLSMSGLPPLMGFGSKWLLLAAMMEKGWAELAIAGAIATFLGLWYMVRLFTALFLGPPAAGGARGEASPALLLPQVLLVGGILVLSFFPKLLMEPVSAAIDPEFAATLVWQGQSLETIYGLWDPTPMMLSALVAVAVLTLLWWTAVRDRRVVPTARAALVSASPLPPALMPPLAITFWRGVTAGTNRVADTVRRIYTGNAQTYVLLTLLYFLAVAVALPLIPAR</sequence>
<comment type="caution">
    <text evidence="11">The sequence shown here is derived from an EMBL/GenBank/DDBJ whole genome shotgun (WGS) entry which is preliminary data.</text>
</comment>
<evidence type="ECO:0000256" key="2">
    <source>
        <dbReference type="ARBA" id="ARBA00004651"/>
    </source>
</evidence>
<feature type="transmembrane region" description="Helical" evidence="9">
    <location>
        <begin position="932"/>
        <end position="951"/>
    </location>
</feature>
<comment type="subcellular location">
    <subcellularLocation>
        <location evidence="2">Cell membrane</location>
        <topology evidence="2">Multi-pass membrane protein</topology>
    </subcellularLocation>
    <subcellularLocation>
        <location evidence="8">Membrane</location>
        <topology evidence="8">Multi-pass membrane protein</topology>
    </subcellularLocation>
</comment>
<dbReference type="InterPro" id="IPR050586">
    <property type="entry name" value="CPA3_Na-H_Antiporter_D"/>
</dbReference>
<feature type="transmembrane region" description="Helical" evidence="9">
    <location>
        <begin position="240"/>
        <end position="261"/>
    </location>
</feature>
<feature type="transmembrane region" description="Helical" evidence="9">
    <location>
        <begin position="292"/>
        <end position="313"/>
    </location>
</feature>
<feature type="transmembrane region" description="Helical" evidence="9">
    <location>
        <begin position="267"/>
        <end position="285"/>
    </location>
</feature>
<evidence type="ECO:0000313" key="11">
    <source>
        <dbReference type="EMBL" id="MDK3072893.1"/>
    </source>
</evidence>
<feature type="transmembrane region" description="Helical" evidence="9">
    <location>
        <begin position="132"/>
        <end position="152"/>
    </location>
</feature>
<feature type="transmembrane region" description="Helical" evidence="9">
    <location>
        <begin position="596"/>
        <end position="615"/>
    </location>
</feature>
<dbReference type="EMBL" id="JASNJE010000006">
    <property type="protein sequence ID" value="MDK3072893.1"/>
    <property type="molecule type" value="Genomic_DNA"/>
</dbReference>
<evidence type="ECO:0000256" key="3">
    <source>
        <dbReference type="ARBA" id="ARBA00005346"/>
    </source>
</evidence>
<keyword evidence="7 9" id="KW-0472">Membrane</keyword>
<evidence type="ECO:0000256" key="4">
    <source>
        <dbReference type="ARBA" id="ARBA00022475"/>
    </source>
</evidence>
<gene>
    <name evidence="11" type="ORF">QO034_07205</name>
</gene>
<feature type="transmembrane region" description="Helical" evidence="9">
    <location>
        <begin position="1008"/>
        <end position="1026"/>
    </location>
</feature>
<evidence type="ECO:0000256" key="8">
    <source>
        <dbReference type="RuleBase" id="RU000320"/>
    </source>
</evidence>
<feature type="transmembrane region" description="Helical" evidence="9">
    <location>
        <begin position="516"/>
        <end position="538"/>
    </location>
</feature>
<evidence type="ECO:0000256" key="1">
    <source>
        <dbReference type="ARBA" id="ARBA00002378"/>
    </source>
</evidence>
<keyword evidence="4" id="KW-1003">Cell membrane</keyword>
<feature type="transmembrane region" description="Helical" evidence="9">
    <location>
        <begin position="6"/>
        <end position="25"/>
    </location>
</feature>
<evidence type="ECO:0000256" key="9">
    <source>
        <dbReference type="SAM" id="Phobius"/>
    </source>
</evidence>
<feature type="transmembrane region" description="Helical" evidence="9">
    <location>
        <begin position="197"/>
        <end position="219"/>
    </location>
</feature>
<dbReference type="InterPro" id="IPR001750">
    <property type="entry name" value="ND/Mrp_TM"/>
</dbReference>
<organism evidence="11 12">
    <name type="scientific">Sedimentitalea xiamensis</name>
    <dbReference type="NCBI Taxonomy" id="3050037"/>
    <lineage>
        <taxon>Bacteria</taxon>
        <taxon>Pseudomonadati</taxon>
        <taxon>Pseudomonadota</taxon>
        <taxon>Alphaproteobacteria</taxon>
        <taxon>Rhodobacterales</taxon>
        <taxon>Paracoccaceae</taxon>
        <taxon>Sedimentitalea</taxon>
    </lineage>
</organism>
<comment type="similarity">
    <text evidence="3">Belongs to the CPA3 antiporters (TC 2.A.63) subunit D family.</text>
</comment>
<dbReference type="PRINTS" id="PR01437">
    <property type="entry name" value="NUOXDRDTASE4"/>
</dbReference>
<protein>
    <submittedName>
        <fullName evidence="11">Proton-conducting transporter membrane subunit</fullName>
    </submittedName>
</protein>
<feature type="transmembrane region" description="Helical" evidence="9">
    <location>
        <begin position="872"/>
        <end position="893"/>
    </location>
</feature>
<evidence type="ECO:0000256" key="7">
    <source>
        <dbReference type="ARBA" id="ARBA00023136"/>
    </source>
</evidence>
<feature type="domain" description="NADH:quinone oxidoreductase/Mrp antiporter transmembrane" evidence="10">
    <location>
        <begin position="566"/>
        <end position="846"/>
    </location>
</feature>
<feature type="transmembrane region" description="Helical" evidence="9">
    <location>
        <begin position="32"/>
        <end position="53"/>
    </location>
</feature>
<feature type="transmembrane region" description="Helical" evidence="9">
    <location>
        <begin position="325"/>
        <end position="348"/>
    </location>
</feature>
<feature type="transmembrane region" description="Helical" evidence="9">
    <location>
        <begin position="797"/>
        <end position="816"/>
    </location>
</feature>
<feature type="transmembrane region" description="Helical" evidence="9">
    <location>
        <begin position="84"/>
        <end position="102"/>
    </location>
</feature>
<feature type="transmembrane region" description="Helical" evidence="9">
    <location>
        <begin position="728"/>
        <end position="750"/>
    </location>
</feature>
<dbReference type="Proteomes" id="UP001227126">
    <property type="component" value="Unassembled WGS sequence"/>
</dbReference>
<dbReference type="PANTHER" id="PTHR42703">
    <property type="entry name" value="NADH DEHYDROGENASE"/>
    <property type="match status" value="1"/>
</dbReference>
<feature type="transmembrane region" description="Helical" evidence="9">
    <location>
        <begin position="109"/>
        <end position="126"/>
    </location>
</feature>
<feature type="transmembrane region" description="Helical" evidence="9">
    <location>
        <begin position="164"/>
        <end position="185"/>
    </location>
</feature>
<feature type="transmembrane region" description="Helical" evidence="9">
    <location>
        <begin position="360"/>
        <end position="382"/>
    </location>
</feature>
<evidence type="ECO:0000259" key="10">
    <source>
        <dbReference type="Pfam" id="PF00361"/>
    </source>
</evidence>
<reference evidence="11 12" key="1">
    <citation type="submission" date="2023-05" db="EMBL/GenBank/DDBJ databases">
        <title>Sedimentitalea sp. nov. JM2-8.</title>
        <authorList>
            <person name="Huang J."/>
        </authorList>
    </citation>
    <scope>NUCLEOTIDE SEQUENCE [LARGE SCALE GENOMIC DNA]</scope>
    <source>
        <strain evidence="11 12">JM2-8</strain>
    </source>
</reference>
<feature type="transmembrane region" description="Helical" evidence="9">
    <location>
        <begin position="402"/>
        <end position="423"/>
    </location>
</feature>
<feature type="transmembrane region" description="Helical" evidence="9">
    <location>
        <begin position="704"/>
        <end position="721"/>
    </location>
</feature>
<keyword evidence="5 8" id="KW-0812">Transmembrane</keyword>
<evidence type="ECO:0000256" key="6">
    <source>
        <dbReference type="ARBA" id="ARBA00022989"/>
    </source>
</evidence>
<feature type="transmembrane region" description="Helical" evidence="9">
    <location>
        <begin position="756"/>
        <end position="777"/>
    </location>
</feature>
<feature type="domain" description="NADH:quinone oxidoreductase/Mrp antiporter transmembrane" evidence="10">
    <location>
        <begin position="129"/>
        <end position="413"/>
    </location>
</feature>
<evidence type="ECO:0000313" key="12">
    <source>
        <dbReference type="Proteomes" id="UP001227126"/>
    </source>
</evidence>
<feature type="transmembrane region" description="Helical" evidence="9">
    <location>
        <begin position="494"/>
        <end position="510"/>
    </location>
</feature>
<keyword evidence="6 9" id="KW-1133">Transmembrane helix</keyword>
<keyword evidence="12" id="KW-1185">Reference proteome</keyword>
<dbReference type="RefSeq" id="WP_284484834.1">
    <property type="nucleotide sequence ID" value="NZ_JASNJE010000006.1"/>
</dbReference>
<proteinExistence type="inferred from homology"/>